<dbReference type="Pfam" id="PF18476">
    <property type="entry name" value="PIN_8"/>
    <property type="match status" value="1"/>
</dbReference>
<dbReference type="EMBL" id="JACKSJ010000098">
    <property type="protein sequence ID" value="MCV7170807.1"/>
    <property type="molecule type" value="Genomic_DNA"/>
</dbReference>
<sequence length="463" mass="52590">MRVVLRTGTIALDTNILLDLYRIGSDQREQILDLFAREEVRSRIWIPYYVGLEFQRRRLDVARQHKSQYRKVRDDVEALRKSLNASLEGIRDKEVRSALATVVDSRLGAATDSILLELGNLEHLHVIDYEDIRSQDPIRVRLDRILNNPAQIGPRPSDEVIAARKDDALQRYEAQIPPGYLDIKKNDNVEGDALIWFEILDHAASTDRPVIFVTSDVKEDWYRREAGETIGPRPELRVEFASRSIRRYHQVNLGSFLRHANAHLNARVTPTTLDSVDALDDARNRDKAELREKRRLKRFFSSENARAMSRALSFFDPNSSQYRDLIQGLESSHGEGVPDPAVVRRALAAVDHVALELGRKHVEGSSGRGELNDEMRSSWLSRQDATDGESVDAKRLRQFEFARELLGQTVEVVTRSGRVVGEVERISEGGHSGPVKVTLVTKDGSTLSVPLQRLVRLVNDRDE</sequence>
<evidence type="ECO:0000313" key="4">
    <source>
        <dbReference type="Proteomes" id="UP001140293"/>
    </source>
</evidence>
<comment type="caution">
    <text evidence="3">The sequence shown here is derived from an EMBL/GenBank/DDBJ whole genome shotgun (WGS) entry which is preliminary data.</text>
</comment>
<protein>
    <submittedName>
        <fullName evidence="3">DUF4935 domain-containing protein</fullName>
    </submittedName>
</protein>
<dbReference type="AlphaFoldDB" id="A0A9X3BWU3"/>
<accession>A0A9X3BWU3</accession>
<dbReference type="Proteomes" id="UP001140293">
    <property type="component" value="Unassembled WGS sequence"/>
</dbReference>
<proteinExistence type="predicted"/>
<evidence type="ECO:0000259" key="2">
    <source>
        <dbReference type="Pfam" id="PF18476"/>
    </source>
</evidence>
<evidence type="ECO:0000313" key="3">
    <source>
        <dbReference type="EMBL" id="MCV7170807.1"/>
    </source>
</evidence>
<keyword evidence="4" id="KW-1185">Reference proteome</keyword>
<reference evidence="3" key="1">
    <citation type="submission" date="2020-07" db="EMBL/GenBank/DDBJ databases">
        <authorList>
            <person name="Pettersson B.M.F."/>
            <person name="Behra P.R.K."/>
            <person name="Ramesh M."/>
            <person name="Das S."/>
            <person name="Dasgupta S."/>
            <person name="Kirsebom L.A."/>
        </authorList>
    </citation>
    <scope>NUCLEOTIDE SEQUENCE</scope>
    <source>
        <strain evidence="3">DSM 44615</strain>
    </source>
</reference>
<organism evidence="3 4">
    <name type="scientific">[Mycobacterium] manitobense</name>
    <dbReference type="NCBI Taxonomy" id="190147"/>
    <lineage>
        <taxon>Bacteria</taxon>
        <taxon>Bacillati</taxon>
        <taxon>Actinomycetota</taxon>
        <taxon>Actinomycetes</taxon>
        <taxon>Mycobacteriales</taxon>
        <taxon>Mycobacteriaceae</taxon>
        <taxon>Mycolicibacterium</taxon>
    </lineage>
</organism>
<evidence type="ECO:0000256" key="1">
    <source>
        <dbReference type="SAM" id="MobiDB-lite"/>
    </source>
</evidence>
<dbReference type="InterPro" id="IPR041578">
    <property type="entry name" value="PIN_8"/>
</dbReference>
<feature type="domain" description="PIN like" evidence="2">
    <location>
        <begin position="10"/>
        <end position="236"/>
    </location>
</feature>
<name>A0A9X3BWU3_9MYCO</name>
<gene>
    <name evidence="3" type="ORF">H7I41_12880</name>
</gene>
<reference evidence="3" key="2">
    <citation type="journal article" date="2022" name="BMC Genomics">
        <title>Comparative genome analysis of mycobacteria focusing on tRNA and non-coding RNA.</title>
        <authorList>
            <person name="Behra P.R.K."/>
            <person name="Pettersson B.M.F."/>
            <person name="Ramesh M."/>
            <person name="Das S."/>
            <person name="Dasgupta S."/>
            <person name="Kirsebom L.A."/>
        </authorList>
    </citation>
    <scope>NUCLEOTIDE SEQUENCE</scope>
    <source>
        <strain evidence="3">DSM 44615</strain>
    </source>
</reference>
<feature type="region of interest" description="Disordered" evidence="1">
    <location>
        <begin position="363"/>
        <end position="384"/>
    </location>
</feature>